<dbReference type="EMBL" id="CAIIXF020000008">
    <property type="protein sequence ID" value="CAH1791458.1"/>
    <property type="molecule type" value="Genomic_DNA"/>
</dbReference>
<feature type="compositionally biased region" description="Basic and acidic residues" evidence="2">
    <location>
        <begin position="170"/>
        <end position="204"/>
    </location>
</feature>
<sequence length="276" mass="31752">MHIIRFLSELFVVTIAAGLVGATPEHQEKRDGTYNTFIKKGLRQLLYMMQKQEAEIQKQEAMNQWRFKQSRRGANNRVVIDNDNLDNAPRVTAKPIQGPVHIKVVDRHTNEFIKDHLIPLVNDKLSKSPQQHAKHRRHRTAKLHHHQSSDANRSEHMEGSGEGESQLARNQRDYDKITRTEPENDHNDATKPRIDKRHGVEKPKPTKRPAFLSEHLKLCEKADEKYCFNEGVCVIVGKLKTKSCYCPLGYTGIQIKNVVRYEGDKLLTGKQLDTVI</sequence>
<feature type="domain" description="EGF-like" evidence="4">
    <location>
        <begin position="215"/>
        <end position="256"/>
    </location>
</feature>
<feature type="disulfide bond" evidence="1">
    <location>
        <begin position="227"/>
        <end position="244"/>
    </location>
</feature>
<evidence type="ECO:0000256" key="2">
    <source>
        <dbReference type="SAM" id="MobiDB-lite"/>
    </source>
</evidence>
<keyword evidence="1" id="KW-1015">Disulfide bond</keyword>
<feature type="signal peptide" evidence="3">
    <location>
        <begin position="1"/>
        <end position="22"/>
    </location>
</feature>
<keyword evidence="1" id="KW-0245">EGF-like domain</keyword>
<dbReference type="OrthoDB" id="6133584at2759"/>
<dbReference type="PROSITE" id="PS50026">
    <property type="entry name" value="EGF_3"/>
    <property type="match status" value="1"/>
</dbReference>
<evidence type="ECO:0000313" key="6">
    <source>
        <dbReference type="Proteomes" id="UP000749559"/>
    </source>
</evidence>
<keyword evidence="3" id="KW-0732">Signal</keyword>
<feature type="compositionally biased region" description="Basic residues" evidence="2">
    <location>
        <begin position="132"/>
        <end position="146"/>
    </location>
</feature>
<organism evidence="5 6">
    <name type="scientific">Owenia fusiformis</name>
    <name type="common">Polychaete worm</name>
    <dbReference type="NCBI Taxonomy" id="6347"/>
    <lineage>
        <taxon>Eukaryota</taxon>
        <taxon>Metazoa</taxon>
        <taxon>Spiralia</taxon>
        <taxon>Lophotrochozoa</taxon>
        <taxon>Annelida</taxon>
        <taxon>Polychaeta</taxon>
        <taxon>Sedentaria</taxon>
        <taxon>Canalipalpata</taxon>
        <taxon>Sabellida</taxon>
        <taxon>Oweniida</taxon>
        <taxon>Oweniidae</taxon>
        <taxon>Owenia</taxon>
    </lineage>
</organism>
<dbReference type="SUPFAM" id="SSF57196">
    <property type="entry name" value="EGF/Laminin"/>
    <property type="match status" value="1"/>
</dbReference>
<name>A0A8S4PEI2_OWEFU</name>
<comment type="caution">
    <text evidence="1">Lacks conserved residue(s) required for the propagation of feature annotation.</text>
</comment>
<evidence type="ECO:0000313" key="5">
    <source>
        <dbReference type="EMBL" id="CAH1791458.1"/>
    </source>
</evidence>
<reference evidence="5" key="1">
    <citation type="submission" date="2022-03" db="EMBL/GenBank/DDBJ databases">
        <authorList>
            <person name="Martin C."/>
        </authorList>
    </citation>
    <scope>NUCLEOTIDE SEQUENCE</scope>
</reference>
<proteinExistence type="predicted"/>
<evidence type="ECO:0000256" key="1">
    <source>
        <dbReference type="PROSITE-ProRule" id="PRU00076"/>
    </source>
</evidence>
<evidence type="ECO:0000256" key="3">
    <source>
        <dbReference type="SAM" id="SignalP"/>
    </source>
</evidence>
<comment type="caution">
    <text evidence="5">The sequence shown here is derived from an EMBL/GenBank/DDBJ whole genome shotgun (WGS) entry which is preliminary data.</text>
</comment>
<dbReference type="InterPro" id="IPR000742">
    <property type="entry name" value="EGF"/>
</dbReference>
<accession>A0A8S4PEI2</accession>
<gene>
    <name evidence="5" type="ORF">OFUS_LOCUS16535</name>
</gene>
<dbReference type="Proteomes" id="UP000749559">
    <property type="component" value="Unassembled WGS sequence"/>
</dbReference>
<feature type="region of interest" description="Disordered" evidence="2">
    <location>
        <begin position="123"/>
        <end position="208"/>
    </location>
</feature>
<dbReference type="Gene3D" id="2.10.25.10">
    <property type="entry name" value="Laminin"/>
    <property type="match status" value="1"/>
</dbReference>
<evidence type="ECO:0000259" key="4">
    <source>
        <dbReference type="PROSITE" id="PS50026"/>
    </source>
</evidence>
<feature type="chain" id="PRO_5035796898" description="EGF-like domain-containing protein" evidence="3">
    <location>
        <begin position="23"/>
        <end position="276"/>
    </location>
</feature>
<protein>
    <recommendedName>
        <fullName evidence="4">EGF-like domain-containing protein</fullName>
    </recommendedName>
</protein>
<keyword evidence="6" id="KW-1185">Reference proteome</keyword>
<dbReference type="AlphaFoldDB" id="A0A8S4PEI2"/>